<accession>A0A8C5Q1E2</accession>
<dbReference type="GO" id="GO:0002376">
    <property type="term" value="P:immune system process"/>
    <property type="evidence" value="ECO:0007669"/>
    <property type="project" value="UniProtKB-KW"/>
</dbReference>
<proteinExistence type="predicted"/>
<dbReference type="InterPro" id="IPR013106">
    <property type="entry name" value="Ig_V-set"/>
</dbReference>
<reference evidence="5" key="2">
    <citation type="submission" date="2025-09" db="UniProtKB">
        <authorList>
            <consortium name="Ensembl"/>
        </authorList>
    </citation>
    <scope>IDENTIFICATION</scope>
</reference>
<dbReference type="GO" id="GO:0007166">
    <property type="term" value="P:cell surface receptor signaling pathway"/>
    <property type="evidence" value="ECO:0007669"/>
    <property type="project" value="TreeGrafter"/>
</dbReference>
<dbReference type="AlphaFoldDB" id="A0A8C5Q1E2"/>
<evidence type="ECO:0000313" key="5">
    <source>
        <dbReference type="Ensembl" id="ENSLLEP00000031371.1"/>
    </source>
</evidence>
<evidence type="ECO:0000313" key="6">
    <source>
        <dbReference type="Proteomes" id="UP000694569"/>
    </source>
</evidence>
<dbReference type="SMART" id="SM00406">
    <property type="entry name" value="IGv"/>
    <property type="match status" value="1"/>
</dbReference>
<dbReference type="PROSITE" id="PS50835">
    <property type="entry name" value="IG_LIKE"/>
    <property type="match status" value="1"/>
</dbReference>
<feature type="domain" description="Ig-like" evidence="4">
    <location>
        <begin position="18"/>
        <end position="129"/>
    </location>
</feature>
<feature type="chain" id="PRO_5034945384" description="Ig-like domain-containing protein" evidence="3">
    <location>
        <begin position="23"/>
        <end position="129"/>
    </location>
</feature>
<evidence type="ECO:0000256" key="2">
    <source>
        <dbReference type="ARBA" id="ARBA00022859"/>
    </source>
</evidence>
<keyword evidence="6" id="KW-1185">Reference proteome</keyword>
<dbReference type="GeneTree" id="ENSGT00950000185086"/>
<dbReference type="Proteomes" id="UP000694569">
    <property type="component" value="Unplaced"/>
</dbReference>
<evidence type="ECO:0000259" key="4">
    <source>
        <dbReference type="PROSITE" id="PS50835"/>
    </source>
</evidence>
<dbReference type="SUPFAM" id="SSF48726">
    <property type="entry name" value="Immunoglobulin"/>
    <property type="match status" value="1"/>
</dbReference>
<protein>
    <recommendedName>
        <fullName evidence="4">Ig-like domain-containing protein</fullName>
    </recommendedName>
</protein>
<dbReference type="InterPro" id="IPR007110">
    <property type="entry name" value="Ig-like_dom"/>
</dbReference>
<feature type="signal peptide" evidence="3">
    <location>
        <begin position="1"/>
        <end position="22"/>
    </location>
</feature>
<dbReference type="InterPro" id="IPR050413">
    <property type="entry name" value="TCR_beta_variable"/>
</dbReference>
<dbReference type="Pfam" id="PF07686">
    <property type="entry name" value="V-set"/>
    <property type="match status" value="1"/>
</dbReference>
<dbReference type="OrthoDB" id="9803478at2759"/>
<organism evidence="5 6">
    <name type="scientific">Leptobrachium leishanense</name>
    <name type="common">Leishan spiny toad</name>
    <dbReference type="NCBI Taxonomy" id="445787"/>
    <lineage>
        <taxon>Eukaryota</taxon>
        <taxon>Metazoa</taxon>
        <taxon>Chordata</taxon>
        <taxon>Craniata</taxon>
        <taxon>Vertebrata</taxon>
        <taxon>Euteleostomi</taxon>
        <taxon>Amphibia</taxon>
        <taxon>Batrachia</taxon>
        <taxon>Anura</taxon>
        <taxon>Pelobatoidea</taxon>
        <taxon>Megophryidae</taxon>
        <taxon>Leptobrachium</taxon>
    </lineage>
</organism>
<reference evidence="5" key="1">
    <citation type="submission" date="2025-08" db="UniProtKB">
        <authorList>
            <consortium name="Ensembl"/>
        </authorList>
    </citation>
    <scope>IDENTIFICATION</scope>
</reference>
<sequence>MQVHYLALCFIILSLFTPCSLSQSIITQHPPAYVVHPGENLTLACTVTNTADPYMYWYRQRFHGGSMEFICLSAGAGSVEKPELPNFTAERISESQFSLNMERINVTDAGVYYCAWSHTEEQVQGRSVQ</sequence>
<keyword evidence="1 3" id="KW-0732">Signal</keyword>
<dbReference type="GO" id="GO:0005886">
    <property type="term" value="C:plasma membrane"/>
    <property type="evidence" value="ECO:0007669"/>
    <property type="project" value="TreeGrafter"/>
</dbReference>
<dbReference type="Gene3D" id="2.60.40.10">
    <property type="entry name" value="Immunoglobulins"/>
    <property type="match status" value="1"/>
</dbReference>
<evidence type="ECO:0000256" key="1">
    <source>
        <dbReference type="ARBA" id="ARBA00022729"/>
    </source>
</evidence>
<dbReference type="Ensembl" id="ENSLLET00000032581.1">
    <property type="protein sequence ID" value="ENSLLEP00000031371.1"/>
    <property type="gene ID" value="ENSLLEG00000019885.1"/>
</dbReference>
<dbReference type="SMART" id="SM00409">
    <property type="entry name" value="IG"/>
    <property type="match status" value="1"/>
</dbReference>
<dbReference type="CDD" id="cd00099">
    <property type="entry name" value="IgV"/>
    <property type="match status" value="1"/>
</dbReference>
<dbReference type="PANTHER" id="PTHR23268:SF31">
    <property type="entry name" value="T CELL RECEPTOR BETA VARIABLE 30"/>
    <property type="match status" value="1"/>
</dbReference>
<evidence type="ECO:0000256" key="3">
    <source>
        <dbReference type="SAM" id="SignalP"/>
    </source>
</evidence>
<keyword evidence="2" id="KW-0391">Immunity</keyword>
<dbReference type="InterPro" id="IPR036179">
    <property type="entry name" value="Ig-like_dom_sf"/>
</dbReference>
<name>A0A8C5Q1E2_9ANUR</name>
<dbReference type="InterPro" id="IPR013783">
    <property type="entry name" value="Ig-like_fold"/>
</dbReference>
<dbReference type="PANTHER" id="PTHR23268">
    <property type="entry name" value="T-CELL RECEPTOR BETA CHAIN"/>
    <property type="match status" value="1"/>
</dbReference>
<dbReference type="InterPro" id="IPR003599">
    <property type="entry name" value="Ig_sub"/>
</dbReference>